<feature type="compositionally biased region" description="Basic and acidic residues" evidence="5">
    <location>
        <begin position="89"/>
        <end position="114"/>
    </location>
</feature>
<keyword evidence="7" id="KW-1185">Reference proteome</keyword>
<evidence type="ECO:0000256" key="3">
    <source>
        <dbReference type="PIRSR" id="PIRSR606689-1"/>
    </source>
</evidence>
<comment type="caution">
    <text evidence="6">The sequence shown here is derived from an EMBL/GenBank/DDBJ whole genome shotgun (WGS) entry which is preliminary data.</text>
</comment>
<feature type="binding site" evidence="4">
    <location>
        <position position="284"/>
    </location>
    <ligand>
        <name>Mg(2+)</name>
        <dbReference type="ChEBI" id="CHEBI:18420"/>
    </ligand>
</feature>
<dbReference type="InterPro" id="IPR027417">
    <property type="entry name" value="P-loop_NTPase"/>
</dbReference>
<feature type="binding site" evidence="3">
    <location>
        <position position="307"/>
    </location>
    <ligand>
        <name>GTP</name>
        <dbReference type="ChEBI" id="CHEBI:37565"/>
    </ligand>
</feature>
<accession>A0AAV4EH57</accession>
<evidence type="ECO:0000313" key="7">
    <source>
        <dbReference type="Proteomes" id="UP000762676"/>
    </source>
</evidence>
<dbReference type="GO" id="GO:0005525">
    <property type="term" value="F:GTP binding"/>
    <property type="evidence" value="ECO:0007669"/>
    <property type="project" value="UniProtKB-KW"/>
</dbReference>
<proteinExistence type="predicted"/>
<keyword evidence="4" id="KW-0479">Metal-binding</keyword>
<feature type="compositionally biased region" description="Low complexity" evidence="5">
    <location>
        <begin position="163"/>
        <end position="177"/>
    </location>
</feature>
<feature type="region of interest" description="Disordered" evidence="5">
    <location>
        <begin position="67"/>
        <end position="114"/>
    </location>
</feature>
<evidence type="ECO:0000256" key="4">
    <source>
        <dbReference type="PIRSR" id="PIRSR606689-2"/>
    </source>
</evidence>
<dbReference type="Proteomes" id="UP000762676">
    <property type="component" value="Unassembled WGS sequence"/>
</dbReference>
<organism evidence="6 7">
    <name type="scientific">Elysia marginata</name>
    <dbReference type="NCBI Taxonomy" id="1093978"/>
    <lineage>
        <taxon>Eukaryota</taxon>
        <taxon>Metazoa</taxon>
        <taxon>Spiralia</taxon>
        <taxon>Lophotrochozoa</taxon>
        <taxon>Mollusca</taxon>
        <taxon>Gastropoda</taxon>
        <taxon>Heterobranchia</taxon>
        <taxon>Euthyneura</taxon>
        <taxon>Panpulmonata</taxon>
        <taxon>Sacoglossa</taxon>
        <taxon>Placobranchoidea</taxon>
        <taxon>Plakobranchidae</taxon>
        <taxon>Elysia</taxon>
    </lineage>
</organism>
<dbReference type="GO" id="GO:0046872">
    <property type="term" value="F:metal ion binding"/>
    <property type="evidence" value="ECO:0007669"/>
    <property type="project" value="UniProtKB-KW"/>
</dbReference>
<dbReference type="InterPro" id="IPR006689">
    <property type="entry name" value="Small_GTPase_ARF/SAR"/>
</dbReference>
<evidence type="ECO:0000256" key="1">
    <source>
        <dbReference type="ARBA" id="ARBA00022741"/>
    </source>
</evidence>
<dbReference type="AlphaFoldDB" id="A0AAV4EH57"/>
<dbReference type="SUPFAM" id="SSF52540">
    <property type="entry name" value="P-loop containing nucleoside triphosphate hydrolases"/>
    <property type="match status" value="1"/>
</dbReference>
<dbReference type="PROSITE" id="PS51417">
    <property type="entry name" value="ARF"/>
    <property type="match status" value="1"/>
</dbReference>
<dbReference type="PANTHER" id="PTHR46688:SF1">
    <property type="entry name" value="ADP-RIBOSYLATION FACTOR-LIKE PROTEIN 16"/>
    <property type="match status" value="1"/>
</dbReference>
<dbReference type="GO" id="GO:0003924">
    <property type="term" value="F:GTPase activity"/>
    <property type="evidence" value="ECO:0007669"/>
    <property type="project" value="InterPro"/>
</dbReference>
<name>A0AAV4EH57_9GAST</name>
<dbReference type="Gene3D" id="3.40.50.300">
    <property type="entry name" value="P-loop containing nucleotide triphosphate hydrolases"/>
    <property type="match status" value="1"/>
</dbReference>
<dbReference type="Pfam" id="PF00025">
    <property type="entry name" value="Arf"/>
    <property type="match status" value="1"/>
</dbReference>
<evidence type="ECO:0000313" key="6">
    <source>
        <dbReference type="EMBL" id="GFR60372.1"/>
    </source>
</evidence>
<dbReference type="PANTHER" id="PTHR46688">
    <property type="entry name" value="ADP-RIBOSYLATION FACTOR-LIKE PROTEIN 16"/>
    <property type="match status" value="1"/>
</dbReference>
<dbReference type="EMBL" id="BMAT01000137">
    <property type="protein sequence ID" value="GFR60372.1"/>
    <property type="molecule type" value="Genomic_DNA"/>
</dbReference>
<keyword evidence="1 3" id="KW-0547">Nucleotide-binding</keyword>
<feature type="compositionally biased region" description="Polar residues" evidence="5">
    <location>
        <begin position="67"/>
        <end position="82"/>
    </location>
</feature>
<feature type="binding site" evidence="3">
    <location>
        <begin position="361"/>
        <end position="364"/>
    </location>
    <ligand>
        <name>GTP</name>
        <dbReference type="ChEBI" id="CHEBI:37565"/>
    </ligand>
</feature>
<keyword evidence="4" id="KW-0460">Magnesium</keyword>
<feature type="region of interest" description="Disordered" evidence="5">
    <location>
        <begin position="150"/>
        <end position="180"/>
    </location>
</feature>
<feature type="compositionally biased region" description="Polar residues" evidence="5">
    <location>
        <begin position="150"/>
        <end position="162"/>
    </location>
</feature>
<evidence type="ECO:0000256" key="5">
    <source>
        <dbReference type="SAM" id="MobiDB-lite"/>
    </source>
</evidence>
<sequence>MKHGDPEKYARLLQKAKERYRRRTAERQQRWSLGTRAADLEKEEYYAKKREASRKFYWEKKTLNLPQTQNSEHASMSTQKSGCSRKQRRDMTYQEKKIHDNSVRKQRLDSRSLQKKIADRKKCAKYMKEWRAKKNLSLHLNQHQVLCTRTSQTPPSTAQRLQTPTLSALPPASSPRSCPKLVSLQTKDTPQVGLSETQITSFASASATSSSRTNESAEKMQQSSFVPQIVIKSENCISDEEEIVSASVVSRPRRKKTKPQRSFFLNSYQDSTASKDDIPVTIPTVGTNLITVITSKKTEVTVREMGGAMGPIWHNYYKDCHAIMFMIDVSRHTQVAISCVQLMTMLANPATKSSSVLILFNKTDNSNSMDWSEVQSLFRLDQLIKHATQNISVLEISAKTGHNLDKVTKWMHQQSKHIESASF</sequence>
<keyword evidence="2 3" id="KW-0342">GTP-binding</keyword>
<reference evidence="6 7" key="1">
    <citation type="journal article" date="2021" name="Elife">
        <title>Chloroplast acquisition without the gene transfer in kleptoplastic sea slugs, Plakobranchus ocellatus.</title>
        <authorList>
            <person name="Maeda T."/>
            <person name="Takahashi S."/>
            <person name="Yoshida T."/>
            <person name="Shimamura S."/>
            <person name="Takaki Y."/>
            <person name="Nagai Y."/>
            <person name="Toyoda A."/>
            <person name="Suzuki Y."/>
            <person name="Arimoto A."/>
            <person name="Ishii H."/>
            <person name="Satoh N."/>
            <person name="Nishiyama T."/>
            <person name="Hasebe M."/>
            <person name="Maruyama T."/>
            <person name="Minagawa J."/>
            <person name="Obokata J."/>
            <person name="Shigenobu S."/>
        </authorList>
    </citation>
    <scope>NUCLEOTIDE SEQUENCE [LARGE SCALE GENOMIC DNA]</scope>
</reference>
<protein>
    <submittedName>
        <fullName evidence="6">ADP-ribosylation factor-like 16</fullName>
    </submittedName>
</protein>
<gene>
    <name evidence="6" type="ORF">ElyMa_000077700</name>
</gene>
<evidence type="ECO:0000256" key="2">
    <source>
        <dbReference type="ARBA" id="ARBA00023134"/>
    </source>
</evidence>
<dbReference type="SMART" id="SM00177">
    <property type="entry name" value="ARF"/>
    <property type="match status" value="1"/>
</dbReference>